<dbReference type="Gene3D" id="1.20.1060.20">
    <property type="match status" value="1"/>
</dbReference>
<dbReference type="SUPFAM" id="SSF75553">
    <property type="entry name" value="Smc hinge domain"/>
    <property type="match status" value="1"/>
</dbReference>
<keyword evidence="7" id="KW-0131">Cell cycle</keyword>
<evidence type="ECO:0000256" key="6">
    <source>
        <dbReference type="ARBA" id="ARBA00023242"/>
    </source>
</evidence>
<feature type="compositionally biased region" description="Basic and acidic residues" evidence="10">
    <location>
        <begin position="710"/>
        <end position="740"/>
    </location>
</feature>
<dbReference type="InterPro" id="IPR036277">
    <property type="entry name" value="SMC_hinge_sf"/>
</dbReference>
<comment type="subcellular location">
    <subcellularLocation>
        <location evidence="1 8">Nucleus</location>
    </subcellularLocation>
</comment>
<feature type="region of interest" description="Disordered" evidence="10">
    <location>
        <begin position="436"/>
        <end position="455"/>
    </location>
</feature>
<dbReference type="InterPro" id="IPR010935">
    <property type="entry name" value="SMC_hinge"/>
</dbReference>
<dbReference type="GO" id="GO:0005524">
    <property type="term" value="F:ATP binding"/>
    <property type="evidence" value="ECO:0007669"/>
    <property type="project" value="InterPro"/>
</dbReference>
<evidence type="ECO:0000256" key="4">
    <source>
        <dbReference type="ARBA" id="ARBA00022776"/>
    </source>
</evidence>
<dbReference type="InterPro" id="IPR003395">
    <property type="entry name" value="RecF/RecN/SMC_N"/>
</dbReference>
<dbReference type="InterPro" id="IPR024704">
    <property type="entry name" value="SMC"/>
</dbReference>
<reference evidence="12" key="1">
    <citation type="submission" date="2021-01" db="EMBL/GenBank/DDBJ databases">
        <authorList>
            <person name="Corre E."/>
            <person name="Pelletier E."/>
            <person name="Niang G."/>
            <person name="Scheremetjew M."/>
            <person name="Finn R."/>
            <person name="Kale V."/>
            <person name="Holt S."/>
            <person name="Cochrane G."/>
            <person name="Meng A."/>
            <person name="Brown T."/>
            <person name="Cohen L."/>
        </authorList>
    </citation>
    <scope>NUCLEOTIDE SEQUENCE</scope>
    <source>
        <strain evidence="12">CCMP644</strain>
    </source>
</reference>
<dbReference type="CDD" id="cd03272">
    <property type="entry name" value="ABC_SMC3_euk"/>
    <property type="match status" value="1"/>
</dbReference>
<dbReference type="PANTHER" id="PTHR43977">
    <property type="entry name" value="STRUCTURAL MAINTENANCE OF CHROMOSOMES PROTEIN 3"/>
    <property type="match status" value="1"/>
</dbReference>
<feature type="region of interest" description="Disordered" evidence="10">
    <location>
        <begin position="699"/>
        <end position="740"/>
    </location>
</feature>
<sequence>MYIKYVRICGFKSYREKIECGPLSPMHNSVVGLNGSGKSNFFAALRFVLSDAYTNMRPEERAKLLNEGAGASLVSAYVEIVFDNSDHRLDSEKDEVVIRRQIGLKKDEYFVDNKHSTKQDISNMLETAGFSKSNPYYIVEQGKVTRITTMKDRERLELLKEVAGTNVYEEKKEETLKIMRDSNKRMEEIKKNLDIIEDKLAKLDAEKEELSQYYQLDKERRSLQLALLHQKKNGLHEELTNIGREMNEKKAESTDGDKDMRDVEQEKERLAQQLNGLEKLCERLENERLGLEVEENDKIQEKCDEEAQVKRMQRKIKSEEQEYNAKKAQVSSLKKEIEKTQSKIASSQPGLQTQSQEIEDLDENFHRVNRELETLQSIQGNANTYTSKAQRDQHLQGELRNVQAELDSRLADEASTNKQIEAAKKEIARMEAAIEQSKDAKTNHKEEMKQKQDKLRQLEDQSVDLVKQVKDCERKLSEIQTTKDASEYAVQKHREAMQQNMPGAAARAIRFLNKYVNEHKIKGYHGPVINLFECNKRFNTAVEQAGGARLFNCVVDDDNVASRLVEALQKSKEGRMQFLPLSRLQPDVPQFPQDAANAKPLHTCLSYDAKFEPAILEVFGKTLLCESLEAASGYRASHGLACVTMDGDKLARKGAIKGGYYDASQSKITLNKDIQAEEEKIRKTAAEEEKLTTKKRQLEQTNTQVLSDSSKLRGEMVVSKENEGKSARSADLDRKQLGREKELLREKEQKQRSDRSYIVELQHKVEGLQDQLNQAFSQNLTQQQEADLKRLTTESNKLGKVRADKHNALAKAERDRTLLEETVQTQQQDLESLLAELENAQGRGGEELQMGERRLQVLKAEADEASGRRVAKEQELAKAKDDKAECGAALQKQTNEIKRQQKKFADSRKALDHLQDRKNRLHTELDHTQAQQRELGSHPEQFEKYKDKNNKKLHDELHKVTEKLKAFKDVNKKALDQFNQFTEQREKFKERKEELEQGAAKIEDLITKLDHKKDEAIQTTFRMVAKNFSDVFKKIVPGGAGDLIMRTSDKEADDDEDAEPGEAASAIRRYVGVSVKVRFQAGGEVRVMNSLSGGQKTVVALAIIFAIQKCDPAPFYLFDEVDANLDPMYRLAVATEITSQKQGDGENTVQFITSSFQPELVNAADCHWITNHHGMSRIKLGTKEDSVSVLREAQKQITNVGK</sequence>
<dbReference type="GO" id="GO:0051276">
    <property type="term" value="P:chromosome organization"/>
    <property type="evidence" value="ECO:0007669"/>
    <property type="project" value="InterPro"/>
</dbReference>
<dbReference type="PIRSF" id="PIRSF005719">
    <property type="entry name" value="SMC"/>
    <property type="match status" value="1"/>
</dbReference>
<feature type="compositionally biased region" description="Polar residues" evidence="10">
    <location>
        <begin position="699"/>
        <end position="709"/>
    </location>
</feature>
<dbReference type="GO" id="GO:0051301">
    <property type="term" value="P:cell division"/>
    <property type="evidence" value="ECO:0007669"/>
    <property type="project" value="UniProtKB-KW"/>
</dbReference>
<comment type="similarity">
    <text evidence="2">Belongs to the SMC family. SMC3 subfamily.</text>
</comment>
<keyword evidence="3" id="KW-0132">Cell division</keyword>
<feature type="domain" description="SMC hinge" evidence="11">
    <location>
        <begin position="522"/>
        <end position="635"/>
    </location>
</feature>
<dbReference type="FunFam" id="3.40.50.300:FF:000424">
    <property type="entry name" value="Structural maintenance of chromosomes 3"/>
    <property type="match status" value="1"/>
</dbReference>
<dbReference type="Pfam" id="PF02463">
    <property type="entry name" value="SMC_N"/>
    <property type="match status" value="1"/>
</dbReference>
<keyword evidence="5 9" id="KW-0175">Coiled coil</keyword>
<dbReference type="SUPFAM" id="SSF52540">
    <property type="entry name" value="P-loop containing nucleoside triphosphate hydrolases"/>
    <property type="match status" value="1"/>
</dbReference>
<name>A0A6U4NQC6_HEMAN</name>
<dbReference type="InterPro" id="IPR041741">
    <property type="entry name" value="SMC3_ABC_euk"/>
</dbReference>
<evidence type="ECO:0000256" key="5">
    <source>
        <dbReference type="ARBA" id="ARBA00023054"/>
    </source>
</evidence>
<dbReference type="SMART" id="SM00968">
    <property type="entry name" value="SMC_hinge"/>
    <property type="match status" value="1"/>
</dbReference>
<dbReference type="GO" id="GO:0005694">
    <property type="term" value="C:chromosome"/>
    <property type="evidence" value="ECO:0007669"/>
    <property type="project" value="InterPro"/>
</dbReference>
<feature type="coiled-coil region" evidence="9">
    <location>
        <begin position="809"/>
        <end position="1012"/>
    </location>
</feature>
<dbReference type="Gene3D" id="3.40.50.300">
    <property type="entry name" value="P-loop containing nucleotide triphosphate hydrolases"/>
    <property type="match status" value="2"/>
</dbReference>
<dbReference type="AlphaFoldDB" id="A0A6U4NQC6"/>
<evidence type="ECO:0000256" key="1">
    <source>
        <dbReference type="ARBA" id="ARBA00004123"/>
    </source>
</evidence>
<dbReference type="GO" id="GO:0016887">
    <property type="term" value="F:ATP hydrolysis activity"/>
    <property type="evidence" value="ECO:0007669"/>
    <property type="project" value="InterPro"/>
</dbReference>
<keyword evidence="6 8" id="KW-0539">Nucleus</keyword>
<protein>
    <recommendedName>
        <fullName evidence="8">Structural maintenance of chromosomes protein</fullName>
    </recommendedName>
</protein>
<evidence type="ECO:0000256" key="7">
    <source>
        <dbReference type="ARBA" id="ARBA00023306"/>
    </source>
</evidence>
<evidence type="ECO:0000256" key="2">
    <source>
        <dbReference type="ARBA" id="ARBA00005917"/>
    </source>
</evidence>
<evidence type="ECO:0000256" key="10">
    <source>
        <dbReference type="SAM" id="MobiDB-lite"/>
    </source>
</evidence>
<gene>
    <name evidence="12" type="ORF">HAND00432_LOCUS34135</name>
</gene>
<evidence type="ECO:0000256" key="3">
    <source>
        <dbReference type="ARBA" id="ARBA00022618"/>
    </source>
</evidence>
<dbReference type="InterPro" id="IPR027417">
    <property type="entry name" value="P-loop_NTPase"/>
</dbReference>
<evidence type="ECO:0000256" key="8">
    <source>
        <dbReference type="PIRNR" id="PIRNR005719"/>
    </source>
</evidence>
<organism evidence="12">
    <name type="scientific">Hemiselmis andersenii</name>
    <name type="common">Cryptophyte alga</name>
    <dbReference type="NCBI Taxonomy" id="464988"/>
    <lineage>
        <taxon>Eukaryota</taxon>
        <taxon>Cryptophyceae</taxon>
        <taxon>Cryptomonadales</taxon>
        <taxon>Hemiselmidaceae</taxon>
        <taxon>Hemiselmis</taxon>
    </lineage>
</organism>
<evidence type="ECO:0000259" key="11">
    <source>
        <dbReference type="SMART" id="SM00968"/>
    </source>
</evidence>
<proteinExistence type="inferred from homology"/>
<dbReference type="GO" id="GO:0005634">
    <property type="term" value="C:nucleus"/>
    <property type="evidence" value="ECO:0007669"/>
    <property type="project" value="UniProtKB-SubCell"/>
</dbReference>
<evidence type="ECO:0000256" key="9">
    <source>
        <dbReference type="SAM" id="Coils"/>
    </source>
</evidence>
<evidence type="ECO:0000313" key="12">
    <source>
        <dbReference type="EMBL" id="CAD8983125.1"/>
    </source>
</evidence>
<dbReference type="Pfam" id="PF06470">
    <property type="entry name" value="SMC_hinge"/>
    <property type="match status" value="1"/>
</dbReference>
<accession>A0A6U4NQC6</accession>
<dbReference type="EMBL" id="HBFX01056745">
    <property type="protein sequence ID" value="CAD8983125.1"/>
    <property type="molecule type" value="Transcribed_RNA"/>
</dbReference>
<keyword evidence="4" id="KW-0498">Mitosis</keyword>
<dbReference type="Gene3D" id="3.30.70.1620">
    <property type="match status" value="1"/>
</dbReference>
<feature type="coiled-coil region" evidence="9">
    <location>
        <begin position="172"/>
        <end position="378"/>
    </location>
</feature>